<protein>
    <recommendedName>
        <fullName evidence="5">PHD-type domain-containing protein</fullName>
    </recommendedName>
</protein>
<dbReference type="InterPro" id="IPR011011">
    <property type="entry name" value="Znf_FYVE_PHD"/>
</dbReference>
<dbReference type="InterPro" id="IPR013083">
    <property type="entry name" value="Znf_RING/FYVE/PHD"/>
</dbReference>
<dbReference type="EMBL" id="GIBP01010758">
    <property type="protein sequence ID" value="NDV39727.1"/>
    <property type="molecule type" value="Transcribed_RNA"/>
</dbReference>
<dbReference type="GO" id="GO:0008270">
    <property type="term" value="F:zinc ion binding"/>
    <property type="evidence" value="ECO:0007669"/>
    <property type="project" value="UniProtKB-KW"/>
</dbReference>
<dbReference type="InterPro" id="IPR019787">
    <property type="entry name" value="Znf_PHD-finger"/>
</dbReference>
<dbReference type="PANTHER" id="PTHR47162">
    <property type="entry name" value="OS02G0192300 PROTEIN"/>
    <property type="match status" value="1"/>
</dbReference>
<proteinExistence type="predicted"/>
<feature type="compositionally biased region" description="Polar residues" evidence="4">
    <location>
        <begin position="92"/>
        <end position="109"/>
    </location>
</feature>
<evidence type="ECO:0000256" key="2">
    <source>
        <dbReference type="ARBA" id="ARBA00022771"/>
    </source>
</evidence>
<dbReference type="SUPFAM" id="SSF57903">
    <property type="entry name" value="FYVE/PHD zinc finger"/>
    <property type="match status" value="1"/>
</dbReference>
<evidence type="ECO:0000256" key="4">
    <source>
        <dbReference type="SAM" id="MobiDB-lite"/>
    </source>
</evidence>
<keyword evidence="2" id="KW-0863">Zinc-finger</keyword>
<dbReference type="Gene3D" id="3.30.40.10">
    <property type="entry name" value="Zinc/RING finger domain, C3HC4 (zinc finger)"/>
    <property type="match status" value="1"/>
</dbReference>
<sequence>MLCDCCNDPYHMFCLKKPLKKIPRGKWYCDSCCLVDQNRSLLYFLRQRKEKRSVGNLESGTDGLESFPQGSQRKQKREILKGRSLFGESQKPKNQNQARKSKENINSFS</sequence>
<evidence type="ECO:0000256" key="3">
    <source>
        <dbReference type="ARBA" id="ARBA00022833"/>
    </source>
</evidence>
<feature type="domain" description="PHD-type" evidence="5">
    <location>
        <begin position="1"/>
        <end position="32"/>
    </location>
</feature>
<dbReference type="PANTHER" id="PTHR47162:SF10">
    <property type="entry name" value="METHYL-CPG-BINDING DOMAIN-CONTAINING PROTEIN 9 ISOFORM X1"/>
    <property type="match status" value="1"/>
</dbReference>
<accession>A0A6B2LS72</accession>
<organism evidence="6">
    <name type="scientific">Arcella intermedia</name>
    <dbReference type="NCBI Taxonomy" id="1963864"/>
    <lineage>
        <taxon>Eukaryota</taxon>
        <taxon>Amoebozoa</taxon>
        <taxon>Tubulinea</taxon>
        <taxon>Elardia</taxon>
        <taxon>Arcellinida</taxon>
        <taxon>Sphaerothecina</taxon>
        <taxon>Arcellidae</taxon>
        <taxon>Arcella</taxon>
    </lineage>
</organism>
<keyword evidence="1" id="KW-0479">Metal-binding</keyword>
<reference evidence="6" key="1">
    <citation type="journal article" date="2020" name="J. Eukaryot. Microbiol.">
        <title>De novo Sequencing, Assembly and Annotation of the Transcriptome for the Free-Living Testate Amoeba Arcella intermedia.</title>
        <authorList>
            <person name="Ribeiro G.M."/>
            <person name="Porfirio-Sousa A.L."/>
            <person name="Maurer-Alcala X.X."/>
            <person name="Katz L.A."/>
            <person name="Lahr D.J.G."/>
        </authorList>
    </citation>
    <scope>NUCLEOTIDE SEQUENCE</scope>
</reference>
<evidence type="ECO:0000256" key="1">
    <source>
        <dbReference type="ARBA" id="ARBA00022723"/>
    </source>
</evidence>
<dbReference type="AlphaFoldDB" id="A0A6B2LS72"/>
<feature type="region of interest" description="Disordered" evidence="4">
    <location>
        <begin position="52"/>
        <end position="109"/>
    </location>
</feature>
<evidence type="ECO:0000313" key="6">
    <source>
        <dbReference type="EMBL" id="NDV39727.1"/>
    </source>
</evidence>
<evidence type="ECO:0000259" key="5">
    <source>
        <dbReference type="Pfam" id="PF00628"/>
    </source>
</evidence>
<name>A0A6B2LS72_9EUKA</name>
<keyword evidence="3" id="KW-0862">Zinc</keyword>
<dbReference type="Pfam" id="PF00628">
    <property type="entry name" value="PHD"/>
    <property type="match status" value="1"/>
</dbReference>